<dbReference type="InterPro" id="IPR056535">
    <property type="entry name" value="TPR_NUP160_M"/>
</dbReference>
<dbReference type="AlphaFoldDB" id="A0AAE0G4D5"/>
<dbReference type="Pfam" id="PF23354">
    <property type="entry name" value="TPR_NUP160_120_M"/>
    <property type="match status" value="1"/>
</dbReference>
<dbReference type="GO" id="GO:0017056">
    <property type="term" value="F:structural constituent of nuclear pore"/>
    <property type="evidence" value="ECO:0007669"/>
    <property type="project" value="TreeGrafter"/>
</dbReference>
<feature type="region of interest" description="Disordered" evidence="1">
    <location>
        <begin position="92"/>
        <end position="111"/>
    </location>
</feature>
<name>A0AAE0G4D5_9CHLO</name>
<feature type="compositionally biased region" description="Basic and acidic residues" evidence="1">
    <location>
        <begin position="92"/>
        <end position="101"/>
    </location>
</feature>
<evidence type="ECO:0000313" key="4">
    <source>
        <dbReference type="Proteomes" id="UP001190700"/>
    </source>
</evidence>
<dbReference type="InterPro" id="IPR021717">
    <property type="entry name" value="Nucleoporin_Nup160"/>
</dbReference>
<feature type="non-terminal residue" evidence="3">
    <location>
        <position position="1"/>
    </location>
</feature>
<sequence>VTGAKTTNGQQLSSCTLLESTLAETELREEALFQQRLAEKLLEEGSAAKAASALDAAGEPLALLSSLMTQGIGHLAAEGFLSPRAVRTLQRESDRAVRDDTPTVPVSPSALQEDLLELGQPSQGLRPEQQLEEWIRLRRRFSQVWAAEHPVIGLVVDAGTGAVSLLQRHGMFSFIDEHQPATPREFDHLEEQMRLLNTANTIGSYVGGVVADAFDLCSVEGADPVQQLAPSCIRWMRSGGACLRGGRGQLDDQQRGQWEGFSATMRVGNVHLRADLEAWPREMDLAGVLTRLLHNLQWSNCPAGMEAGSSTLDLSAPALQGAAVTSLAQAARERLNLARHVLLLLVYMVEAKGQAGCTAEDALRLTALLPLAKEVYLGALLVRWLLSVAVHPDQLSVDGGGDGLARMHLSGRHECMRAASAPLALLWLARGDSPVLAAQGGEHGRHAVRVEHAGAVLRCGPPGQGAYGTPALVERLLDVATCLSKAVSKGGPQAHLRVALRLCQLAHPRATGSPCALLFLQGIYLIGLWHTEGSSVCAPETITSAFFRAATGLQQQEARLDGLVRGFMRQLRVEPPEGRLDWVDYFEFLMLFLVRYRLNAGARQFAYAALRHVDNAWDNSPQDAEAQDKRERHTSKLYQNIFQCSLRLNEYQEAYAALISDPKEDRQKDSLRYLINHLCIHNQGVMLCRLPYTGALLEAAESTLQQRAELAHPSATPNPYQILCAFHQYRSNHLKAAEAMLNYGERLGTESWEAGAQAPPPLQVLEEQASAYQAARASLSLVSAEHAWLPVYRRQSSAAMAFTLGEHLASQPGGAKLADAGGEEEAELGENTVERQGDEGAEGMQAGWVMLVAGLRQLENHCLLQSCWVALAKEGLRVQAAAEATVEQLLERGRYEQAVALTDAWMHGVQWAHTMQHVFKVMTAHCLRVQAGASLALRPHQQPGGSSAAGGLGELMPRAPDGAVVGGCGGWGSSGVAEAAWGQLRGYLQRHDSSATNFMLRLAVAEAVLTLEPRMALPLWLVQLFLGAATAQTVAGRGMAGGGGNPDALLRLYLRFRLLQEAAAVAIQQLQAWRRQTMDPRLRQRAMQTYFPHAVLDMVLEALVSRISSMEIQPADQSTPEGLHLRSLHTQLTQLIDEYHELAAKDQMVIDESSRKT</sequence>
<feature type="domain" description="NUP160 middle TPR" evidence="2">
    <location>
        <begin position="627"/>
        <end position="781"/>
    </location>
</feature>
<evidence type="ECO:0000313" key="3">
    <source>
        <dbReference type="EMBL" id="KAK3271372.1"/>
    </source>
</evidence>
<dbReference type="PANTHER" id="PTHR21286">
    <property type="entry name" value="NUCLEAR PORE COMPLEX PROTEIN NUP160"/>
    <property type="match status" value="1"/>
</dbReference>
<reference evidence="3 4" key="1">
    <citation type="journal article" date="2015" name="Genome Biol. Evol.">
        <title>Comparative Genomics of a Bacterivorous Green Alga Reveals Evolutionary Causalities and Consequences of Phago-Mixotrophic Mode of Nutrition.</title>
        <authorList>
            <person name="Burns J.A."/>
            <person name="Paasch A."/>
            <person name="Narechania A."/>
            <person name="Kim E."/>
        </authorList>
    </citation>
    <scope>NUCLEOTIDE SEQUENCE [LARGE SCALE GENOMIC DNA]</scope>
    <source>
        <strain evidence="3 4">PLY_AMNH</strain>
    </source>
</reference>
<dbReference type="GO" id="GO:0005643">
    <property type="term" value="C:nuclear pore"/>
    <property type="evidence" value="ECO:0007669"/>
    <property type="project" value="UniProtKB-ARBA"/>
</dbReference>
<dbReference type="Proteomes" id="UP001190700">
    <property type="component" value="Unassembled WGS sequence"/>
</dbReference>
<proteinExistence type="predicted"/>
<accession>A0AAE0G4D5</accession>
<comment type="caution">
    <text evidence="3">The sequence shown here is derived from an EMBL/GenBank/DDBJ whole genome shotgun (WGS) entry which is preliminary data.</text>
</comment>
<keyword evidence="4" id="KW-1185">Reference proteome</keyword>
<protein>
    <recommendedName>
        <fullName evidence="2">NUP160 middle TPR domain-containing protein</fullName>
    </recommendedName>
</protein>
<dbReference type="EMBL" id="LGRX02009805">
    <property type="protein sequence ID" value="KAK3271372.1"/>
    <property type="molecule type" value="Genomic_DNA"/>
</dbReference>
<organism evidence="3 4">
    <name type="scientific">Cymbomonas tetramitiformis</name>
    <dbReference type="NCBI Taxonomy" id="36881"/>
    <lineage>
        <taxon>Eukaryota</taxon>
        <taxon>Viridiplantae</taxon>
        <taxon>Chlorophyta</taxon>
        <taxon>Pyramimonadophyceae</taxon>
        <taxon>Pyramimonadales</taxon>
        <taxon>Pyramimonadaceae</taxon>
        <taxon>Cymbomonas</taxon>
    </lineage>
</organism>
<evidence type="ECO:0000256" key="1">
    <source>
        <dbReference type="SAM" id="MobiDB-lite"/>
    </source>
</evidence>
<gene>
    <name evidence="3" type="ORF">CYMTET_20273</name>
</gene>
<evidence type="ECO:0000259" key="2">
    <source>
        <dbReference type="Pfam" id="PF23354"/>
    </source>
</evidence>
<dbReference type="PANTHER" id="PTHR21286:SF0">
    <property type="entry name" value="NUCLEAR PORE COMPLEX PROTEIN NUP160"/>
    <property type="match status" value="1"/>
</dbReference>